<dbReference type="OrthoDB" id="5491064at2"/>
<reference evidence="1 2" key="1">
    <citation type="submission" date="2007-06" db="EMBL/GenBank/DDBJ databases">
        <authorList>
            <person name="Shimkets L."/>
            <person name="Ferriera S."/>
            <person name="Johnson J."/>
            <person name="Kravitz S."/>
            <person name="Beeson K."/>
            <person name="Sutton G."/>
            <person name="Rogers Y.-H."/>
            <person name="Friedman R."/>
            <person name="Frazier M."/>
            <person name="Venter J.C."/>
        </authorList>
    </citation>
    <scope>NUCLEOTIDE SEQUENCE [LARGE SCALE GENOMIC DNA]</scope>
    <source>
        <strain evidence="1 2">SIR-1</strain>
    </source>
</reference>
<dbReference type="STRING" id="391625.PPSIR1_39915"/>
<dbReference type="AlphaFoldDB" id="A6FYB3"/>
<dbReference type="EMBL" id="ABCS01000003">
    <property type="protein sequence ID" value="EDM81492.1"/>
    <property type="molecule type" value="Genomic_DNA"/>
</dbReference>
<comment type="caution">
    <text evidence="1">The sequence shown here is derived from an EMBL/GenBank/DDBJ whole genome shotgun (WGS) entry which is preliminary data.</text>
</comment>
<name>A6FYB3_9BACT</name>
<dbReference type="SUPFAM" id="SSF52058">
    <property type="entry name" value="L domain-like"/>
    <property type="match status" value="1"/>
</dbReference>
<evidence type="ECO:0000313" key="1">
    <source>
        <dbReference type="EMBL" id="EDM81492.1"/>
    </source>
</evidence>
<dbReference type="RefSeq" id="WP_006969462.1">
    <property type="nucleotide sequence ID" value="NZ_ABCS01000003.1"/>
</dbReference>
<protein>
    <submittedName>
        <fullName evidence="1">Uncharacterized protein</fullName>
    </submittedName>
</protein>
<organism evidence="1 2">
    <name type="scientific">Plesiocystis pacifica SIR-1</name>
    <dbReference type="NCBI Taxonomy" id="391625"/>
    <lineage>
        <taxon>Bacteria</taxon>
        <taxon>Pseudomonadati</taxon>
        <taxon>Myxococcota</taxon>
        <taxon>Polyangia</taxon>
        <taxon>Nannocystales</taxon>
        <taxon>Nannocystaceae</taxon>
        <taxon>Plesiocystis</taxon>
    </lineage>
</organism>
<keyword evidence="2" id="KW-1185">Reference proteome</keyword>
<accession>A6FYB3</accession>
<gene>
    <name evidence="1" type="ORF">PPSIR1_39915</name>
</gene>
<sequence>MIDQIIDEAAQLDEASVFADELLARGDPRGELLALELASVRAATPEQARELNEQARELATESQFWPSSFAPALAKMRAGFVVDYSGAAEGQLKACAPMPALRGLWKLEGSRMDELEHEFARVNPACVSTTLNRTTADWDDLGVLMKLRRLVHLKLQVHGGVHLDAALEQLLTLPQLRGLSLPHHTQPGLERLRGAPLTHLQLGSLQIRELPALAELPQLRHLHAWFRTAEALGTLTKLRLDSLSLQLEAGPQEWAEVLSELSLRHLQVEPMGIRAAPVMRWREAHAQLDDRLESLEIPLRHLDVADTFAWPALRRLVLWGEGPVEALPRLEHLGLSATTLASLRELPSPSLAVLDDGLDIVDWQHLASIQRAVPLRVLDLRLLGLEPEPPDAALRALEQLEHLLLPEVPNSAQVRLLEALPCLRRLTVMDMRPGHHRELRGRLREVLVESTPHWPRIPAAASTS</sequence>
<dbReference type="Gene3D" id="3.80.10.10">
    <property type="entry name" value="Ribonuclease Inhibitor"/>
    <property type="match status" value="1"/>
</dbReference>
<proteinExistence type="predicted"/>
<dbReference type="InterPro" id="IPR032675">
    <property type="entry name" value="LRR_dom_sf"/>
</dbReference>
<dbReference type="Proteomes" id="UP000005801">
    <property type="component" value="Unassembled WGS sequence"/>
</dbReference>
<evidence type="ECO:0000313" key="2">
    <source>
        <dbReference type="Proteomes" id="UP000005801"/>
    </source>
</evidence>